<keyword evidence="2" id="KW-1185">Reference proteome</keyword>
<reference evidence="1 2" key="1">
    <citation type="journal article" date="2018" name="ACS Chem. Biol.">
        <title>Ketoreductase domain dysfunction expands chemodiversity: malyngamide biosynthesis in the cyanobacterium Okeania hirsuta.</title>
        <authorList>
            <person name="Moss N.A."/>
            <person name="Leao T."/>
            <person name="Rankin M."/>
            <person name="McCullough T.M."/>
            <person name="Qu P."/>
            <person name="Korobeynikov A."/>
            <person name="Smith J.L."/>
            <person name="Gerwick L."/>
            <person name="Gerwick W.H."/>
        </authorList>
    </citation>
    <scope>NUCLEOTIDE SEQUENCE [LARGE SCALE GENOMIC DNA]</scope>
    <source>
        <strain evidence="1 2">PAB10Feb10-1</strain>
    </source>
</reference>
<evidence type="ECO:0000313" key="2">
    <source>
        <dbReference type="Proteomes" id="UP000269154"/>
    </source>
</evidence>
<dbReference type="Proteomes" id="UP000269154">
    <property type="component" value="Unassembled WGS sequence"/>
</dbReference>
<dbReference type="AlphaFoldDB" id="A0A3N6NVK2"/>
<protein>
    <submittedName>
        <fullName evidence="1">Uncharacterized protein</fullName>
    </submittedName>
</protein>
<gene>
    <name evidence="1" type="ORF">D5R40_01850</name>
</gene>
<dbReference type="NCBIfam" id="NF041928">
    <property type="entry name" value="choice_anch_W"/>
    <property type="match status" value="1"/>
</dbReference>
<comment type="caution">
    <text evidence="1">The sequence shown here is derived from an EMBL/GenBank/DDBJ whole genome shotgun (WGS) entry which is preliminary data.</text>
</comment>
<organism evidence="1 2">
    <name type="scientific">Okeania hirsuta</name>
    <dbReference type="NCBI Taxonomy" id="1458930"/>
    <lineage>
        <taxon>Bacteria</taxon>
        <taxon>Bacillati</taxon>
        <taxon>Cyanobacteriota</taxon>
        <taxon>Cyanophyceae</taxon>
        <taxon>Oscillatoriophycideae</taxon>
        <taxon>Oscillatoriales</taxon>
        <taxon>Microcoleaceae</taxon>
        <taxon>Okeania</taxon>
    </lineage>
</organism>
<dbReference type="RefSeq" id="WP_124144010.1">
    <property type="nucleotide sequence ID" value="NZ_CAWOKI010000379.1"/>
</dbReference>
<dbReference type="EMBL" id="RCBY01000006">
    <property type="protein sequence ID" value="RQH55440.1"/>
    <property type="molecule type" value="Genomic_DNA"/>
</dbReference>
<accession>A0A3N6NVK2</accession>
<name>A0A3N6NVK2_9CYAN</name>
<evidence type="ECO:0000313" key="1">
    <source>
        <dbReference type="EMBL" id="RQH55440.1"/>
    </source>
</evidence>
<sequence length="73" mass="8303">MSDFGGDQSRSNENGGQKVPTQYRYFDWVSGQGEDFTLTFDDGILTYEIGGKTLEYSITDTFNDLFIRTTARK</sequence>
<proteinExistence type="predicted"/>
<dbReference type="InterPro" id="IPR049671">
    <property type="entry name" value="Choice_anch_W"/>
</dbReference>
<dbReference type="OrthoDB" id="509365at2"/>